<accession>A0ABT1W114</accession>
<dbReference type="Pfam" id="PF09848">
    <property type="entry name" value="SLFN-g3_helicase"/>
    <property type="match status" value="1"/>
</dbReference>
<evidence type="ECO:0000313" key="3">
    <source>
        <dbReference type="Proteomes" id="UP001524547"/>
    </source>
</evidence>
<name>A0ABT1W114_9PROT</name>
<gene>
    <name evidence="2" type="ORF">NFI88_15670</name>
</gene>
<reference evidence="2 3" key="1">
    <citation type="submission" date="2022-06" db="EMBL/GenBank/DDBJ databases">
        <title>Rhizosaccharibacter gen. nov. sp. nov. KSS12, endophytic bacteria isolated from sugarcane.</title>
        <authorList>
            <person name="Pitiwittayakul N."/>
        </authorList>
    </citation>
    <scope>NUCLEOTIDE SEQUENCE [LARGE SCALE GENOMIC DNA]</scope>
    <source>
        <strain evidence="2 3">KSS12</strain>
    </source>
</reference>
<protein>
    <submittedName>
        <fullName evidence="2">DUF2075 domain-containing protein</fullName>
    </submittedName>
</protein>
<organism evidence="2 3">
    <name type="scientific">Rhizosaccharibacter radicis</name>
    <dbReference type="NCBI Taxonomy" id="2782605"/>
    <lineage>
        <taxon>Bacteria</taxon>
        <taxon>Pseudomonadati</taxon>
        <taxon>Pseudomonadota</taxon>
        <taxon>Alphaproteobacteria</taxon>
        <taxon>Acetobacterales</taxon>
        <taxon>Acetobacteraceae</taxon>
        <taxon>Rhizosaccharibacter</taxon>
    </lineage>
</organism>
<evidence type="ECO:0000313" key="2">
    <source>
        <dbReference type="EMBL" id="MCQ8242271.1"/>
    </source>
</evidence>
<evidence type="ECO:0000259" key="1">
    <source>
        <dbReference type="Pfam" id="PF09848"/>
    </source>
</evidence>
<dbReference type="InterPro" id="IPR018647">
    <property type="entry name" value="SLFN_3-like_DNA/RNA_helicase"/>
</dbReference>
<sequence length="671" mass="73046">MPAWWSGTIHTFQAASDEALLDVLAHRAVQHFRVNEATQLFAWREQISILRRALAGLAADAGWRLLLEFEVPRLGGRIDAVLLLPGAIFVIEFKVGACRHDGDALRQTDDYALDLQDFHAGSRRHPIVPILVATDAPSVAAELPLPLSLGAAPVLRTNAASLGEMLAALSQRFPAAGMPLDIAGWEDAPYRPVPGVIDAACGLYLRHDVRDIASARADAENLTRTAARIDAILRDTRALNSKAILFVSGIPGAGKTLCGLNAAFGTAGEAGANFLTGNPTLVHVLRDALVRDAVARGTARPAARHRMEGVIQALTRFRDDGVRTGAPPPERVVVIDEAQRSWTRAQAIAKSRDRPVRLDRSEPAHLLDIMGRHEGFAAILCLIGQGQEIHDGEGGLACWGEALRERPGWMVHAASATLSDPEPRNRLGALPRFHAEEALHLDVPVRSLRHDHAPRWVDAVLRGDAAQARAVVDTSGPVPFRLVRDLTLLRQTLRASSRDVHRAGLVASAGAKRLRAEGVGAELPHTDADAVARWFLDSWHRDRDVRASDALEVPATQFAVQGLELDHVGLCWDGDLVRRSGRAAWDVRSFRGTRWQIARDADKIAWRLNTYRVLLTRARYETVIWVPRGDADDPTRDPALFDEVADFLERCGARPAVPAAAVVPAPASLLL</sequence>
<dbReference type="RefSeq" id="WP_422921025.1">
    <property type="nucleotide sequence ID" value="NZ_JAMZEJ010000010.1"/>
</dbReference>
<dbReference type="Proteomes" id="UP001524547">
    <property type="component" value="Unassembled WGS sequence"/>
</dbReference>
<comment type="caution">
    <text evidence="2">The sequence shown here is derived from an EMBL/GenBank/DDBJ whole genome shotgun (WGS) entry which is preliminary data.</text>
</comment>
<proteinExistence type="predicted"/>
<keyword evidence="3" id="KW-1185">Reference proteome</keyword>
<feature type="domain" description="Schlafen group 3-like DNA/RNA helicase" evidence="1">
    <location>
        <begin position="242"/>
        <end position="627"/>
    </location>
</feature>
<dbReference type="EMBL" id="JAMZEJ010000010">
    <property type="protein sequence ID" value="MCQ8242271.1"/>
    <property type="molecule type" value="Genomic_DNA"/>
</dbReference>